<comment type="caution">
    <text evidence="1">The sequence shown here is derived from an EMBL/GenBank/DDBJ whole genome shotgun (WGS) entry which is preliminary data.</text>
</comment>
<dbReference type="Proteomes" id="UP001558613">
    <property type="component" value="Unassembled WGS sequence"/>
</dbReference>
<proteinExistence type="predicted"/>
<sequence length="66" mass="7116">MSSQDAMQRHCQEAIQGIFTTGEIRTGWATTKDTCDPVEKDGLTWTITLVVGLSVRSGCVNSTLAV</sequence>
<protein>
    <submittedName>
        <fullName evidence="1">Uncharacterized protein</fullName>
    </submittedName>
</protein>
<accession>A0ABR3MB92</accession>
<reference evidence="1 2" key="1">
    <citation type="submission" date="2023-09" db="EMBL/GenBank/DDBJ databases">
        <authorList>
            <person name="Wang M."/>
        </authorList>
    </citation>
    <scope>NUCLEOTIDE SEQUENCE [LARGE SCALE GENOMIC DNA]</scope>
    <source>
        <strain evidence="1">GT-2023</strain>
        <tissue evidence="1">Liver</tissue>
    </source>
</reference>
<evidence type="ECO:0000313" key="1">
    <source>
        <dbReference type="EMBL" id="KAL1262341.1"/>
    </source>
</evidence>
<evidence type="ECO:0000313" key="2">
    <source>
        <dbReference type="Proteomes" id="UP001558613"/>
    </source>
</evidence>
<gene>
    <name evidence="1" type="ORF">QQF64_007606</name>
</gene>
<keyword evidence="2" id="KW-1185">Reference proteome</keyword>
<dbReference type="EMBL" id="JAYMGO010000014">
    <property type="protein sequence ID" value="KAL1262341.1"/>
    <property type="molecule type" value="Genomic_DNA"/>
</dbReference>
<organism evidence="1 2">
    <name type="scientific">Cirrhinus molitorella</name>
    <name type="common">mud carp</name>
    <dbReference type="NCBI Taxonomy" id="172907"/>
    <lineage>
        <taxon>Eukaryota</taxon>
        <taxon>Metazoa</taxon>
        <taxon>Chordata</taxon>
        <taxon>Craniata</taxon>
        <taxon>Vertebrata</taxon>
        <taxon>Euteleostomi</taxon>
        <taxon>Actinopterygii</taxon>
        <taxon>Neopterygii</taxon>
        <taxon>Teleostei</taxon>
        <taxon>Ostariophysi</taxon>
        <taxon>Cypriniformes</taxon>
        <taxon>Cyprinidae</taxon>
        <taxon>Labeoninae</taxon>
        <taxon>Labeonini</taxon>
        <taxon>Cirrhinus</taxon>
    </lineage>
</organism>
<name>A0ABR3MB92_9TELE</name>